<dbReference type="Pfam" id="PF10551">
    <property type="entry name" value="MULE"/>
    <property type="match status" value="1"/>
</dbReference>
<protein>
    <recommendedName>
        <fullName evidence="2">MULE transposase domain-containing protein</fullName>
    </recommendedName>
</protein>
<feature type="region of interest" description="Disordered" evidence="1">
    <location>
        <begin position="372"/>
        <end position="503"/>
    </location>
</feature>
<gene>
    <name evidence="3" type="ORF">Sangu_1281400</name>
</gene>
<proteinExistence type="predicted"/>
<comment type="caution">
    <text evidence="3">The sequence shown here is derived from an EMBL/GenBank/DDBJ whole genome shotgun (WGS) entry which is preliminary data.</text>
</comment>
<feature type="domain" description="MULE transposase" evidence="2">
    <location>
        <begin position="106"/>
        <end position="201"/>
    </location>
</feature>
<dbReference type="EMBL" id="JACGWK010000007">
    <property type="protein sequence ID" value="KAL0343940.1"/>
    <property type="molecule type" value="Genomic_DNA"/>
</dbReference>
<name>A0AAW2NKD9_9LAMI</name>
<evidence type="ECO:0000313" key="3">
    <source>
        <dbReference type="EMBL" id="KAL0343940.1"/>
    </source>
</evidence>
<reference evidence="3" key="1">
    <citation type="submission" date="2020-06" db="EMBL/GenBank/DDBJ databases">
        <authorList>
            <person name="Li T."/>
            <person name="Hu X."/>
            <person name="Zhang T."/>
            <person name="Song X."/>
            <person name="Zhang H."/>
            <person name="Dai N."/>
            <person name="Sheng W."/>
            <person name="Hou X."/>
            <person name="Wei L."/>
        </authorList>
    </citation>
    <scope>NUCLEOTIDE SEQUENCE</scope>
    <source>
        <strain evidence="3">G01</strain>
        <tissue evidence="3">Leaf</tissue>
    </source>
</reference>
<sequence>MESAIRDHPNIPVLQLKKQILRKCKIDVSRQKVQRAKREALEKIRGSDSVQYEKLWDYCETVRKFNPGSKLILKKLEGSNPPIFDKMYVCLSALKNGFLSGCRPIIGLDGCFLKTCYGGQLLVAVGRDGNDNMFPIAMAVVQVENRENWTWFLGELLDDIGGLGTSMWSFISDRQKGLIEALKDLVPDSEHRFCLRHMYENFKMKFKSQELKEFFWKAASTANKSDFERYMQKINELDPKKKVDVETASEWLRKINLEHWARAFFPLQSKCDILVNNICESFNNYILDARDKPIITMLEWIRTKLMTRLQQKREGMEKYAGNVCPNILKKIKKQQLMARNCFTRWCGRNEFEIDHFLDKALVMRKYLESSQIPPASQEHELQSEATRGTKKQKTRRASATTLPTSTTPSTVEQTSVGSSAATHPQSTPPFSNVQTSVGSSAAKHPISTHPSNQEIGYQGPRNDALMGGRSRGSGGNTSRNKTPSISQVLERIKERSKKRPWRP</sequence>
<dbReference type="AlphaFoldDB" id="A0AAW2NKD9"/>
<organism evidence="3">
    <name type="scientific">Sesamum angustifolium</name>
    <dbReference type="NCBI Taxonomy" id="2727405"/>
    <lineage>
        <taxon>Eukaryota</taxon>
        <taxon>Viridiplantae</taxon>
        <taxon>Streptophyta</taxon>
        <taxon>Embryophyta</taxon>
        <taxon>Tracheophyta</taxon>
        <taxon>Spermatophyta</taxon>
        <taxon>Magnoliopsida</taxon>
        <taxon>eudicotyledons</taxon>
        <taxon>Gunneridae</taxon>
        <taxon>Pentapetalae</taxon>
        <taxon>asterids</taxon>
        <taxon>lamiids</taxon>
        <taxon>Lamiales</taxon>
        <taxon>Pedaliaceae</taxon>
        <taxon>Sesamum</taxon>
    </lineage>
</organism>
<evidence type="ECO:0000256" key="1">
    <source>
        <dbReference type="SAM" id="MobiDB-lite"/>
    </source>
</evidence>
<accession>A0AAW2NKD9</accession>
<feature type="compositionally biased region" description="Polar residues" evidence="1">
    <location>
        <begin position="411"/>
        <end position="439"/>
    </location>
</feature>
<feature type="compositionally biased region" description="Polar residues" evidence="1">
    <location>
        <begin position="476"/>
        <end position="487"/>
    </location>
</feature>
<dbReference type="InterPro" id="IPR018289">
    <property type="entry name" value="MULE_transposase_dom"/>
</dbReference>
<feature type="compositionally biased region" description="Basic residues" evidence="1">
    <location>
        <begin position="494"/>
        <end position="503"/>
    </location>
</feature>
<dbReference type="PANTHER" id="PTHR31973">
    <property type="entry name" value="POLYPROTEIN, PUTATIVE-RELATED"/>
    <property type="match status" value="1"/>
</dbReference>
<reference evidence="3" key="2">
    <citation type="journal article" date="2024" name="Plant">
        <title>Genomic evolution and insights into agronomic trait innovations of Sesamum species.</title>
        <authorList>
            <person name="Miao H."/>
            <person name="Wang L."/>
            <person name="Qu L."/>
            <person name="Liu H."/>
            <person name="Sun Y."/>
            <person name="Le M."/>
            <person name="Wang Q."/>
            <person name="Wei S."/>
            <person name="Zheng Y."/>
            <person name="Lin W."/>
            <person name="Duan Y."/>
            <person name="Cao H."/>
            <person name="Xiong S."/>
            <person name="Wang X."/>
            <person name="Wei L."/>
            <person name="Li C."/>
            <person name="Ma Q."/>
            <person name="Ju M."/>
            <person name="Zhao R."/>
            <person name="Li G."/>
            <person name="Mu C."/>
            <person name="Tian Q."/>
            <person name="Mei H."/>
            <person name="Zhang T."/>
            <person name="Gao T."/>
            <person name="Zhang H."/>
        </authorList>
    </citation>
    <scope>NUCLEOTIDE SEQUENCE</scope>
    <source>
        <strain evidence="3">G01</strain>
    </source>
</reference>
<evidence type="ECO:0000259" key="2">
    <source>
        <dbReference type="Pfam" id="PF10551"/>
    </source>
</evidence>
<dbReference type="PANTHER" id="PTHR31973:SF187">
    <property type="entry name" value="MUTATOR TRANSPOSASE MUDRA PROTEIN"/>
    <property type="match status" value="1"/>
</dbReference>
<feature type="compositionally biased region" description="Low complexity" evidence="1">
    <location>
        <begin position="397"/>
        <end position="410"/>
    </location>
</feature>